<name>A0A8S2UMI5_9BILA</name>
<dbReference type="EMBL" id="CAJOBI010045599">
    <property type="protein sequence ID" value="CAF4346029.1"/>
    <property type="molecule type" value="Genomic_DNA"/>
</dbReference>
<feature type="non-terminal residue" evidence="1">
    <location>
        <position position="1"/>
    </location>
</feature>
<evidence type="ECO:0000313" key="2">
    <source>
        <dbReference type="Proteomes" id="UP000676336"/>
    </source>
</evidence>
<comment type="caution">
    <text evidence="1">The sequence shown here is derived from an EMBL/GenBank/DDBJ whole genome shotgun (WGS) entry which is preliminary data.</text>
</comment>
<dbReference type="Proteomes" id="UP000676336">
    <property type="component" value="Unassembled WGS sequence"/>
</dbReference>
<proteinExistence type="predicted"/>
<dbReference type="AlphaFoldDB" id="A0A8S2UMI5"/>
<sequence length="97" mass="11092">CKYVNEGSDQAVFGLGRDGAPVDEISNYQLGRYISSNEAVWRVLGFAIHERYPTVVHLAVHLENGQRIYFTEDNVHEKVNEPPRTTLTVFFLTLPER</sequence>
<gene>
    <name evidence="1" type="ORF">SMN809_LOCUS28020</name>
</gene>
<accession>A0A8S2UMI5</accession>
<evidence type="ECO:0000313" key="1">
    <source>
        <dbReference type="EMBL" id="CAF4346029.1"/>
    </source>
</evidence>
<protein>
    <submittedName>
        <fullName evidence="1">Uncharacterized protein</fullName>
    </submittedName>
</protein>
<organism evidence="1 2">
    <name type="scientific">Rotaria magnacalcarata</name>
    <dbReference type="NCBI Taxonomy" id="392030"/>
    <lineage>
        <taxon>Eukaryota</taxon>
        <taxon>Metazoa</taxon>
        <taxon>Spiralia</taxon>
        <taxon>Gnathifera</taxon>
        <taxon>Rotifera</taxon>
        <taxon>Eurotatoria</taxon>
        <taxon>Bdelloidea</taxon>
        <taxon>Philodinida</taxon>
        <taxon>Philodinidae</taxon>
        <taxon>Rotaria</taxon>
    </lineage>
</organism>
<reference evidence="1" key="1">
    <citation type="submission" date="2021-02" db="EMBL/GenBank/DDBJ databases">
        <authorList>
            <person name="Nowell W R."/>
        </authorList>
    </citation>
    <scope>NUCLEOTIDE SEQUENCE</scope>
</reference>